<keyword evidence="1" id="KW-1133">Transmembrane helix</keyword>
<reference evidence="2 3" key="1">
    <citation type="journal article" date="2014" name="Genome Announc.">
        <title>Draft Genome Sequence of Fervidicella metallireducens Strain AeBT, an Iron-Reducing Thermoanaerobe from the Great Artesian Basin.</title>
        <authorList>
            <person name="Patel B.K."/>
        </authorList>
    </citation>
    <scope>NUCLEOTIDE SEQUENCE [LARGE SCALE GENOMIC DNA]</scope>
    <source>
        <strain evidence="2 3">AeB</strain>
    </source>
</reference>
<organism evidence="2 3">
    <name type="scientific">Fervidicella metallireducens AeB</name>
    <dbReference type="NCBI Taxonomy" id="1403537"/>
    <lineage>
        <taxon>Bacteria</taxon>
        <taxon>Bacillati</taxon>
        <taxon>Bacillota</taxon>
        <taxon>Clostridia</taxon>
        <taxon>Eubacteriales</taxon>
        <taxon>Clostridiaceae</taxon>
        <taxon>Fervidicella</taxon>
    </lineage>
</organism>
<keyword evidence="3" id="KW-1185">Reference proteome</keyword>
<evidence type="ECO:0008006" key="4">
    <source>
        <dbReference type="Google" id="ProtNLM"/>
    </source>
</evidence>
<evidence type="ECO:0000313" key="3">
    <source>
        <dbReference type="Proteomes" id="UP000019681"/>
    </source>
</evidence>
<feature type="transmembrane region" description="Helical" evidence="1">
    <location>
        <begin position="6"/>
        <end position="28"/>
    </location>
</feature>
<accession>A0A017RVU6</accession>
<dbReference type="AlphaFoldDB" id="A0A017RVU6"/>
<protein>
    <recommendedName>
        <fullName evidence="4">MetS family NSS transporter small subunit</fullName>
    </recommendedName>
</protein>
<comment type="caution">
    <text evidence="2">The sequence shown here is derived from an EMBL/GenBank/DDBJ whole genome shotgun (WGS) entry which is preliminary data.</text>
</comment>
<keyword evidence="1" id="KW-0812">Transmembrane</keyword>
<name>A0A017RVU6_9CLOT</name>
<dbReference type="Proteomes" id="UP000019681">
    <property type="component" value="Unassembled WGS sequence"/>
</dbReference>
<sequence length="34" mass="3649">MSGSALAFLIGAWGIILVCCIITLTTLMKHDKNN</sequence>
<evidence type="ECO:0000256" key="1">
    <source>
        <dbReference type="SAM" id="Phobius"/>
    </source>
</evidence>
<keyword evidence="1" id="KW-0472">Membrane</keyword>
<gene>
    <name evidence="2" type="ORF">Q428_07475</name>
</gene>
<dbReference type="STRING" id="1403537.Q428_07475"/>
<proteinExistence type="predicted"/>
<dbReference type="EMBL" id="AZQP01000019">
    <property type="protein sequence ID" value="EYE88509.1"/>
    <property type="molecule type" value="Genomic_DNA"/>
</dbReference>
<evidence type="ECO:0000313" key="2">
    <source>
        <dbReference type="EMBL" id="EYE88509.1"/>
    </source>
</evidence>